<dbReference type="Pfam" id="PF01753">
    <property type="entry name" value="zf-MYND"/>
    <property type="match status" value="1"/>
</dbReference>
<dbReference type="Pfam" id="PF00856">
    <property type="entry name" value="SET"/>
    <property type="match status" value="1"/>
</dbReference>
<evidence type="ECO:0000313" key="7">
    <source>
        <dbReference type="EMBL" id="KAK4873948.1"/>
    </source>
</evidence>
<dbReference type="AlphaFoldDB" id="A0AAN7QD17"/>
<keyword evidence="2 4" id="KW-0863">Zinc-finger</keyword>
<dbReference type="PROSITE" id="PS50280">
    <property type="entry name" value="SET"/>
    <property type="match status" value="1"/>
</dbReference>
<protein>
    <recommendedName>
        <fullName evidence="9">Protein msta</fullName>
    </recommendedName>
</protein>
<evidence type="ECO:0000259" key="6">
    <source>
        <dbReference type="PROSITE" id="PS50865"/>
    </source>
</evidence>
<feature type="domain" description="MYND-type" evidence="6">
    <location>
        <begin position="4"/>
        <end position="40"/>
    </location>
</feature>
<name>A0AAN7QD17_9COLE</name>
<accession>A0AAN7QD17</accession>
<dbReference type="InterPro" id="IPR053010">
    <property type="entry name" value="SET_SmydA-8"/>
</dbReference>
<dbReference type="Gene3D" id="1.10.220.160">
    <property type="match status" value="1"/>
</dbReference>
<dbReference type="GO" id="GO:0008170">
    <property type="term" value="F:N-methyltransferase activity"/>
    <property type="evidence" value="ECO:0007669"/>
    <property type="project" value="UniProtKB-ARBA"/>
</dbReference>
<sequence>MANCEVCHSPASQKCAGCHNVFYCNKEHQKEHWKSHKKQCRPFEMQNDGEIGRHFVATKDIKEGDIIFVEKPMVVGPLQLTLPTCMGCGNYINSKSVTQCSKCGWPLCCKECENNPAHIPECYYTIKRGKKVSVSNFEVHHPIYRCVTVLRCLYQKYFAPDVWKKIVKLESHCKTRENTEGYKEDKIYVADFILNFFQVEELFTKDEILKVCGVIMVNCHEIPLSTPSQNGLFNLTSIFEHNCRSNAYKTFSPNGSVKLIAGTPINKGEHISICYTEPLQTTLYRQKHLADSKFFSCLCKRCQDVTEFGTNLTALKCQNRNCDGVVLPKSFQSPCSHWSCNICGNQVSTEYATDVTKRVGNELVVMDKGSVDDCKTFLKYYEKLLSLNHAYMIDVKLALAQLIGDGSQTLQSLPVDDLLYKQQLCKELIDVIKVIAPAEKRVVGILLVEIYAAKTELQRRKPTNGGNFKKSENPIETILECMTILRRAIACLQHEPDLLFEGKLCQQARKDLEKLEICSKTIFENPSNFA</sequence>
<dbReference type="Gene3D" id="6.10.140.2220">
    <property type="match status" value="2"/>
</dbReference>
<keyword evidence="8" id="KW-1185">Reference proteome</keyword>
<keyword evidence="1" id="KW-0479">Metal-binding</keyword>
<evidence type="ECO:0000256" key="2">
    <source>
        <dbReference type="ARBA" id="ARBA00022771"/>
    </source>
</evidence>
<dbReference type="InterPro" id="IPR002893">
    <property type="entry name" value="Znf_MYND"/>
</dbReference>
<dbReference type="Proteomes" id="UP001353858">
    <property type="component" value="Unassembled WGS sequence"/>
</dbReference>
<comment type="caution">
    <text evidence="7">The sequence shown here is derived from an EMBL/GenBank/DDBJ whole genome shotgun (WGS) entry which is preliminary data.</text>
</comment>
<dbReference type="SUPFAM" id="SSF82199">
    <property type="entry name" value="SET domain"/>
    <property type="match status" value="1"/>
</dbReference>
<dbReference type="SUPFAM" id="SSF144232">
    <property type="entry name" value="HIT/MYND zinc finger-like"/>
    <property type="match status" value="1"/>
</dbReference>
<reference evidence="8" key="1">
    <citation type="submission" date="2023-01" db="EMBL/GenBank/DDBJ databases">
        <title>Key to firefly adult light organ development and bioluminescence: homeobox transcription factors regulate luciferase expression and transportation to peroxisome.</title>
        <authorList>
            <person name="Fu X."/>
        </authorList>
    </citation>
    <scope>NUCLEOTIDE SEQUENCE [LARGE SCALE GENOMIC DNA]</scope>
</reference>
<keyword evidence="3" id="KW-0862">Zinc</keyword>
<dbReference type="PANTHER" id="PTHR46455:SF4">
    <property type="entry name" value="GH11294P"/>
    <property type="match status" value="1"/>
</dbReference>
<evidence type="ECO:0000313" key="8">
    <source>
        <dbReference type="Proteomes" id="UP001353858"/>
    </source>
</evidence>
<dbReference type="CDD" id="cd20071">
    <property type="entry name" value="SET_SMYD"/>
    <property type="match status" value="1"/>
</dbReference>
<evidence type="ECO:0000259" key="5">
    <source>
        <dbReference type="PROSITE" id="PS50280"/>
    </source>
</evidence>
<gene>
    <name evidence="7" type="ORF">RN001_013308</name>
</gene>
<dbReference type="GO" id="GO:0008276">
    <property type="term" value="F:protein methyltransferase activity"/>
    <property type="evidence" value="ECO:0007669"/>
    <property type="project" value="UniProtKB-ARBA"/>
</dbReference>
<dbReference type="PROSITE" id="PS01360">
    <property type="entry name" value="ZF_MYND_1"/>
    <property type="match status" value="1"/>
</dbReference>
<feature type="domain" description="SET" evidence="5">
    <location>
        <begin position="41"/>
        <end position="276"/>
    </location>
</feature>
<dbReference type="InterPro" id="IPR001214">
    <property type="entry name" value="SET_dom"/>
</dbReference>
<organism evidence="7 8">
    <name type="scientific">Aquatica leii</name>
    <dbReference type="NCBI Taxonomy" id="1421715"/>
    <lineage>
        <taxon>Eukaryota</taxon>
        <taxon>Metazoa</taxon>
        <taxon>Ecdysozoa</taxon>
        <taxon>Arthropoda</taxon>
        <taxon>Hexapoda</taxon>
        <taxon>Insecta</taxon>
        <taxon>Pterygota</taxon>
        <taxon>Neoptera</taxon>
        <taxon>Endopterygota</taxon>
        <taxon>Coleoptera</taxon>
        <taxon>Polyphaga</taxon>
        <taxon>Elateriformia</taxon>
        <taxon>Elateroidea</taxon>
        <taxon>Lampyridae</taxon>
        <taxon>Luciolinae</taxon>
        <taxon>Aquatica</taxon>
    </lineage>
</organism>
<dbReference type="EMBL" id="JARPUR010000006">
    <property type="protein sequence ID" value="KAK4873948.1"/>
    <property type="molecule type" value="Genomic_DNA"/>
</dbReference>
<dbReference type="InterPro" id="IPR046341">
    <property type="entry name" value="SET_dom_sf"/>
</dbReference>
<dbReference type="Gene3D" id="2.170.270.10">
    <property type="entry name" value="SET domain"/>
    <property type="match status" value="1"/>
</dbReference>
<dbReference type="GO" id="GO:0008757">
    <property type="term" value="F:S-adenosylmethionine-dependent methyltransferase activity"/>
    <property type="evidence" value="ECO:0007669"/>
    <property type="project" value="UniProtKB-ARBA"/>
</dbReference>
<evidence type="ECO:0000256" key="3">
    <source>
        <dbReference type="ARBA" id="ARBA00022833"/>
    </source>
</evidence>
<proteinExistence type="predicted"/>
<dbReference type="PANTHER" id="PTHR46455">
    <property type="entry name" value="SET AND MYND DOMAIN CONTAINING, ARTHROPOD-SPECIFIC, MEMBER 4, ISOFORM A"/>
    <property type="match status" value="1"/>
</dbReference>
<evidence type="ECO:0000256" key="4">
    <source>
        <dbReference type="PROSITE-ProRule" id="PRU00134"/>
    </source>
</evidence>
<dbReference type="GO" id="GO:0008270">
    <property type="term" value="F:zinc ion binding"/>
    <property type="evidence" value="ECO:0007669"/>
    <property type="project" value="UniProtKB-KW"/>
</dbReference>
<evidence type="ECO:0008006" key="9">
    <source>
        <dbReference type="Google" id="ProtNLM"/>
    </source>
</evidence>
<evidence type="ECO:0000256" key="1">
    <source>
        <dbReference type="ARBA" id="ARBA00022723"/>
    </source>
</evidence>
<dbReference type="PROSITE" id="PS50865">
    <property type="entry name" value="ZF_MYND_2"/>
    <property type="match status" value="1"/>
</dbReference>